<gene>
    <name evidence="1" type="ORF">UFOVP1459_56</name>
    <name evidence="2" type="ORF">UFOVP1609_30</name>
</gene>
<organism evidence="2">
    <name type="scientific">uncultured Caudovirales phage</name>
    <dbReference type="NCBI Taxonomy" id="2100421"/>
    <lineage>
        <taxon>Viruses</taxon>
        <taxon>Duplodnaviria</taxon>
        <taxon>Heunggongvirae</taxon>
        <taxon>Uroviricota</taxon>
        <taxon>Caudoviricetes</taxon>
        <taxon>Peduoviridae</taxon>
        <taxon>Maltschvirus</taxon>
        <taxon>Maltschvirus maltsch</taxon>
    </lineage>
</organism>
<name>A0A6J5SV03_9CAUD</name>
<protein>
    <submittedName>
        <fullName evidence="2">Uncharacterized protein</fullName>
    </submittedName>
</protein>
<dbReference type="EMBL" id="LR797459">
    <property type="protein sequence ID" value="CAB4218604.1"/>
    <property type="molecule type" value="Genomic_DNA"/>
</dbReference>
<proteinExistence type="predicted"/>
<dbReference type="EMBL" id="LR797412">
    <property type="protein sequence ID" value="CAB4214650.1"/>
    <property type="molecule type" value="Genomic_DNA"/>
</dbReference>
<sequence length="84" mass="9280">MKPVAVVPVARIGVGTCGECRYWLRDQEQDDSGEIVGECRRSPPTFTVVFVPEEPTPFVSGSSDWPTVADDAWCGEFSPKYGRQ</sequence>
<accession>A0A6J5SV03</accession>
<reference evidence="2" key="1">
    <citation type="submission" date="2020-05" db="EMBL/GenBank/DDBJ databases">
        <authorList>
            <person name="Chiriac C."/>
            <person name="Salcher M."/>
            <person name="Ghai R."/>
            <person name="Kavagutti S V."/>
        </authorList>
    </citation>
    <scope>NUCLEOTIDE SEQUENCE</scope>
</reference>
<evidence type="ECO:0000313" key="1">
    <source>
        <dbReference type="EMBL" id="CAB4214650.1"/>
    </source>
</evidence>
<evidence type="ECO:0000313" key="2">
    <source>
        <dbReference type="EMBL" id="CAB4218604.1"/>
    </source>
</evidence>